<evidence type="ECO:0000256" key="2">
    <source>
        <dbReference type="ARBA" id="ARBA00008312"/>
    </source>
</evidence>
<evidence type="ECO:0000256" key="3">
    <source>
        <dbReference type="ARBA" id="ARBA00022630"/>
    </source>
</evidence>
<dbReference type="PRINTS" id="PR00419">
    <property type="entry name" value="ADXRDTASE"/>
</dbReference>
<evidence type="ECO:0000256" key="10">
    <source>
        <dbReference type="PIRSR" id="PIRSR000362-2"/>
    </source>
</evidence>
<dbReference type="SUPFAM" id="SSF51971">
    <property type="entry name" value="Nucleotide-binding domain"/>
    <property type="match status" value="1"/>
</dbReference>
<keyword evidence="8" id="KW-0496">Mitochondrion</keyword>
<dbReference type="Proteomes" id="UP000308768">
    <property type="component" value="Unassembled WGS sequence"/>
</dbReference>
<sequence length="543" mass="57531">MNVSRRAPYVCSACLRSLAKRRSGGGGGWGGGRAQARVLSTASSVAPPRERPFRLAVIGSGPAGFYSAYRAMQKMPESVVDMYEQLPVPYGLVRFGVAPDHPDAKNCQDKFEEVADSPRFNFIGNIAVGSALPLTALRPHYDAILFAYGASKDKALGIPGESLSGVLSARAFVGWYNGLPEYASLDPALAAGEDAVIIGQGNVALDVARILLTDLAVLRKTDITETALEALSKSRVRRVQVVGRRGPMQAAFTIKEVRELMNLPSVAFSPIDPALFPADAAKLPRQQRRITQVLQKGSSTLSSEALKSWALRFLLSPSAFRASSPASTQLSSVDFAHTAFAPDSSPFDRSATVTAADPARTTSLPAALAFRSVGYKSAPLPGLADLGVPFDGALGTIPNDGYGRVLSASLGPGGALTAGHVPGCYCAGWVKRGPTGVIASTMEDAFASADVVAADWGAGVPFLNGTAAHPKRLAEGTGLGWEAVKAEAERRRLRRVSWAEWKVIDQWEIEEGRRRGKEREKVRSVEGMLRILDGGGSRGGEGL</sequence>
<evidence type="ECO:0000313" key="11">
    <source>
        <dbReference type="EMBL" id="TKA81988.1"/>
    </source>
</evidence>
<evidence type="ECO:0000256" key="1">
    <source>
        <dbReference type="ARBA" id="ARBA00001974"/>
    </source>
</evidence>
<evidence type="ECO:0000256" key="6">
    <source>
        <dbReference type="ARBA" id="ARBA00023002"/>
    </source>
</evidence>
<comment type="similarity">
    <text evidence="2 8">Belongs to the ferredoxin--NADP reductase type 1 family.</text>
</comment>
<feature type="binding site" evidence="9">
    <location>
        <position position="429"/>
    </location>
    <ligand>
        <name>FAD</name>
        <dbReference type="ChEBI" id="CHEBI:57692"/>
    </ligand>
</feature>
<keyword evidence="6 8" id="KW-0560">Oxidoreductase</keyword>
<comment type="cofactor">
    <cofactor evidence="1 8 9">
        <name>FAD</name>
        <dbReference type="ChEBI" id="CHEBI:57692"/>
    </cofactor>
</comment>
<feature type="binding site" evidence="10">
    <location>
        <position position="436"/>
    </location>
    <ligand>
        <name>NADP(+)</name>
        <dbReference type="ChEBI" id="CHEBI:58349"/>
    </ligand>
</feature>
<feature type="binding site" evidence="9">
    <location>
        <position position="84"/>
    </location>
    <ligand>
        <name>FAD</name>
        <dbReference type="ChEBI" id="CHEBI:57692"/>
    </ligand>
</feature>
<comment type="caution">
    <text evidence="11">The sequence shown here is derived from an EMBL/GenBank/DDBJ whole genome shotgun (WGS) entry which is preliminary data.</text>
</comment>
<gene>
    <name evidence="11" type="ORF">B0A49_00483</name>
</gene>
<organism evidence="11 12">
    <name type="scientific">Cryomyces minteri</name>
    <dbReference type="NCBI Taxonomy" id="331657"/>
    <lineage>
        <taxon>Eukaryota</taxon>
        <taxon>Fungi</taxon>
        <taxon>Dikarya</taxon>
        <taxon>Ascomycota</taxon>
        <taxon>Pezizomycotina</taxon>
        <taxon>Dothideomycetes</taxon>
        <taxon>Dothideomycetes incertae sedis</taxon>
        <taxon>Cryomyces</taxon>
    </lineage>
</organism>
<keyword evidence="12" id="KW-1185">Reference proteome</keyword>
<comment type="subcellular location">
    <subcellularLocation>
        <location evidence="8">Mitochondrion</location>
    </subcellularLocation>
</comment>
<dbReference type="EMBL" id="NAJN01000009">
    <property type="protein sequence ID" value="TKA81988.1"/>
    <property type="molecule type" value="Genomic_DNA"/>
</dbReference>
<dbReference type="AlphaFoldDB" id="A0A4U0Y0Y4"/>
<dbReference type="InterPro" id="IPR036188">
    <property type="entry name" value="FAD/NAD-bd_sf"/>
</dbReference>
<proteinExistence type="inferred from homology"/>
<accession>A0A4U0Y0Y4</accession>
<dbReference type="PANTHER" id="PTHR48467">
    <property type="entry name" value="GLUTAMATE SYNTHASE 1 [NADH], CHLOROPLASTIC-LIKE"/>
    <property type="match status" value="1"/>
</dbReference>
<feature type="binding site" evidence="9">
    <location>
        <position position="128"/>
    </location>
    <ligand>
        <name>FAD</name>
        <dbReference type="ChEBI" id="CHEBI:57692"/>
    </ligand>
</feature>
<feature type="binding site" evidence="9">
    <location>
        <position position="63"/>
    </location>
    <ligand>
        <name>FAD</name>
        <dbReference type="ChEBI" id="CHEBI:57692"/>
    </ligand>
</feature>
<comment type="catalytic activity">
    <reaction evidence="7 8">
        <text>2 reduced [adrenodoxin] + NADP(+) + H(+) = 2 oxidized [adrenodoxin] + NADPH</text>
        <dbReference type="Rhea" id="RHEA:42312"/>
        <dbReference type="Rhea" id="RHEA-COMP:9998"/>
        <dbReference type="Rhea" id="RHEA-COMP:9999"/>
        <dbReference type="ChEBI" id="CHEBI:15378"/>
        <dbReference type="ChEBI" id="CHEBI:33737"/>
        <dbReference type="ChEBI" id="CHEBI:33738"/>
        <dbReference type="ChEBI" id="CHEBI:57783"/>
        <dbReference type="ChEBI" id="CHEBI:58349"/>
        <dbReference type="EC" id="1.18.1.6"/>
    </reaction>
</comment>
<evidence type="ECO:0000313" key="12">
    <source>
        <dbReference type="Proteomes" id="UP000308768"/>
    </source>
</evidence>
<evidence type="ECO:0000256" key="5">
    <source>
        <dbReference type="ARBA" id="ARBA00022857"/>
    </source>
</evidence>
<keyword evidence="4 8" id="KW-0274">FAD</keyword>
<dbReference type="Gene3D" id="3.40.50.720">
    <property type="entry name" value="NAD(P)-binding Rossmann-like Domain"/>
    <property type="match status" value="1"/>
</dbReference>
<feature type="binding site" evidence="9">
    <location>
        <begin position="436"/>
        <end position="438"/>
    </location>
    <ligand>
        <name>FAD</name>
        <dbReference type="ChEBI" id="CHEBI:57692"/>
    </ligand>
</feature>
<feature type="binding site" evidence="10">
    <location>
        <position position="256"/>
    </location>
    <ligand>
        <name>NADP(+)</name>
        <dbReference type="ChEBI" id="CHEBI:58349"/>
    </ligand>
</feature>
<feature type="binding site" evidence="10">
    <location>
        <begin position="200"/>
        <end position="203"/>
    </location>
    <ligand>
        <name>NADP(+)</name>
        <dbReference type="ChEBI" id="CHEBI:58349"/>
    </ligand>
</feature>
<reference evidence="11 12" key="1">
    <citation type="submission" date="2017-03" db="EMBL/GenBank/DDBJ databases">
        <title>Genomes of endolithic fungi from Antarctica.</title>
        <authorList>
            <person name="Coleine C."/>
            <person name="Masonjones S."/>
            <person name="Stajich J.E."/>
        </authorList>
    </citation>
    <scope>NUCLEOTIDE SEQUENCE [LARGE SCALE GENOMIC DNA]</scope>
    <source>
        <strain evidence="11 12">CCFEE 5187</strain>
    </source>
</reference>
<dbReference type="PIRSF" id="PIRSF000362">
    <property type="entry name" value="FNR"/>
    <property type="match status" value="1"/>
</dbReference>
<evidence type="ECO:0000256" key="9">
    <source>
        <dbReference type="PIRSR" id="PIRSR000362-1"/>
    </source>
</evidence>
<dbReference type="Gene3D" id="3.50.50.60">
    <property type="entry name" value="FAD/NAD(P)-binding domain"/>
    <property type="match status" value="1"/>
</dbReference>
<evidence type="ECO:0000256" key="7">
    <source>
        <dbReference type="ARBA" id="ARBA00048933"/>
    </source>
</evidence>
<feature type="binding site" evidence="9">
    <location>
        <position position="92"/>
    </location>
    <ligand>
        <name>FAD</name>
        <dbReference type="ChEBI" id="CHEBI:57692"/>
    </ligand>
</feature>
<protein>
    <recommendedName>
        <fullName evidence="8">NADPH:adrenodoxin oxidoreductase, mitochondrial</fullName>
        <ecNumber evidence="8">1.18.1.6</ecNumber>
    </recommendedName>
</protein>
<name>A0A4U0Y0Y4_9PEZI</name>
<dbReference type="OrthoDB" id="333024at2759"/>
<dbReference type="InterPro" id="IPR055275">
    <property type="entry name" value="Ferredox_Rdtase"/>
</dbReference>
<evidence type="ECO:0000256" key="8">
    <source>
        <dbReference type="PIRNR" id="PIRNR000362"/>
    </source>
</evidence>
<dbReference type="EC" id="1.18.1.6" evidence="8"/>
<dbReference type="InterPro" id="IPR021163">
    <property type="entry name" value="Ferredox_Rdtase_adrenod"/>
</dbReference>
<dbReference type="GO" id="GO:0016491">
    <property type="term" value="F:oxidoreductase activity"/>
    <property type="evidence" value="ECO:0007669"/>
    <property type="project" value="UniProtKB-KW"/>
</dbReference>
<dbReference type="STRING" id="331657.A0A4U0Y0Y4"/>
<keyword evidence="5 8" id="KW-0521">NADP</keyword>
<keyword evidence="3 8" id="KW-0285">Flavoprotein</keyword>
<evidence type="ECO:0000256" key="4">
    <source>
        <dbReference type="ARBA" id="ARBA00022827"/>
    </source>
</evidence>
<dbReference type="PANTHER" id="PTHR48467:SF1">
    <property type="entry name" value="GLUTAMATE SYNTHASE 1 [NADH], CHLOROPLASTIC-LIKE"/>
    <property type="match status" value="1"/>
</dbReference>
<feature type="binding site" evidence="10">
    <location>
        <begin position="244"/>
        <end position="245"/>
    </location>
    <ligand>
        <name>NADP(+)</name>
        <dbReference type="ChEBI" id="CHEBI:58349"/>
    </ligand>
</feature>
<dbReference type="GO" id="GO:0005739">
    <property type="term" value="C:mitochondrion"/>
    <property type="evidence" value="ECO:0007669"/>
    <property type="project" value="UniProtKB-SubCell"/>
</dbReference>